<sequence>SHCMLAETSITPVQTVQPGVYIKVPLRSFYSRSRAKPKASTPLQCENILPERRQRGRALMSVMDPAAFFLRSTTSPLTTSAKRWRAAFAVVYSCRALAAARGLRGPSRVALDVGSGASALFHRATVGTPLTKPARRWRTAFAVIYTSRALITVAKRGLAE</sequence>
<protein>
    <submittedName>
        <fullName evidence="1">Putative alpha-glucuronidase A</fullName>
    </submittedName>
</protein>
<proteinExistence type="predicted"/>
<accession>A0A1D1Z6G8</accession>
<organism evidence="1">
    <name type="scientific">Anthurium amnicola</name>
    <dbReference type="NCBI Taxonomy" id="1678845"/>
    <lineage>
        <taxon>Eukaryota</taxon>
        <taxon>Viridiplantae</taxon>
        <taxon>Streptophyta</taxon>
        <taxon>Embryophyta</taxon>
        <taxon>Tracheophyta</taxon>
        <taxon>Spermatophyta</taxon>
        <taxon>Magnoliopsida</taxon>
        <taxon>Liliopsida</taxon>
        <taxon>Araceae</taxon>
        <taxon>Pothoideae</taxon>
        <taxon>Potheae</taxon>
        <taxon>Anthurium</taxon>
    </lineage>
</organism>
<reference evidence="1" key="1">
    <citation type="submission" date="2015-07" db="EMBL/GenBank/DDBJ databases">
        <title>Transcriptome Assembly of Anthurium amnicola.</title>
        <authorList>
            <person name="Suzuki J."/>
        </authorList>
    </citation>
    <scope>NUCLEOTIDE SEQUENCE</scope>
</reference>
<feature type="non-terminal residue" evidence="1">
    <location>
        <position position="1"/>
    </location>
</feature>
<dbReference type="AlphaFoldDB" id="A0A1D1Z6G8"/>
<feature type="non-terminal residue" evidence="1">
    <location>
        <position position="160"/>
    </location>
</feature>
<dbReference type="EMBL" id="GDJX01005428">
    <property type="protein sequence ID" value="JAT62508.1"/>
    <property type="molecule type" value="Transcribed_RNA"/>
</dbReference>
<name>A0A1D1Z6G8_9ARAE</name>
<gene>
    <name evidence="1" type="primary">aguA_1</name>
    <name evidence="1" type="ORF">g.57426</name>
</gene>
<evidence type="ECO:0000313" key="1">
    <source>
        <dbReference type="EMBL" id="JAT62508.1"/>
    </source>
</evidence>